<evidence type="ECO:0000259" key="1">
    <source>
        <dbReference type="Pfam" id="PF13439"/>
    </source>
</evidence>
<protein>
    <submittedName>
        <fullName evidence="2">Glycosyl transferase group 1</fullName>
    </submittedName>
</protein>
<organism evidence="2">
    <name type="scientific">hydrothermal vent metagenome</name>
    <dbReference type="NCBI Taxonomy" id="652676"/>
    <lineage>
        <taxon>unclassified sequences</taxon>
        <taxon>metagenomes</taxon>
        <taxon>ecological metagenomes</taxon>
    </lineage>
</organism>
<sequence length="264" mass="30499">MKILMVSLDYPPTAGGIAAHVYELSHAIKNQGHEVSVITLNVKDQWKKYEDDNGVQVYRISLKGIGLTYGFEINRFIKKHIRKYGKPDIIHMHGMRPLEFYNIAGIPLVYTNHTSGFLKRVQKGGYRVLLMKKLFNKADLILAPSEELLDIPFDVRAKKVFISNGVIAQKFQRDELKRKELREALNYNDTDIVAIITRRMVWKNGVEFLAKATQYIKNKKLKILFIGDGEEKEKIVEHFEKNYQKLGGNSKILVVEKFDWSMIA</sequence>
<dbReference type="Gene3D" id="3.40.50.2000">
    <property type="entry name" value="Glycogen Phosphorylase B"/>
    <property type="match status" value="2"/>
</dbReference>
<keyword evidence="2" id="KW-0808">Transferase</keyword>
<dbReference type="Pfam" id="PF13439">
    <property type="entry name" value="Glyco_transf_4"/>
    <property type="match status" value="1"/>
</dbReference>
<reference evidence="2" key="1">
    <citation type="submission" date="2016-10" db="EMBL/GenBank/DDBJ databases">
        <authorList>
            <person name="de Groot N.N."/>
        </authorList>
    </citation>
    <scope>NUCLEOTIDE SEQUENCE</scope>
</reference>
<dbReference type="SUPFAM" id="SSF53756">
    <property type="entry name" value="UDP-Glycosyltransferase/glycogen phosphorylase"/>
    <property type="match status" value="1"/>
</dbReference>
<dbReference type="InterPro" id="IPR050194">
    <property type="entry name" value="Glycosyltransferase_grp1"/>
</dbReference>
<dbReference type="GO" id="GO:0016757">
    <property type="term" value="F:glycosyltransferase activity"/>
    <property type="evidence" value="ECO:0007669"/>
    <property type="project" value="TreeGrafter"/>
</dbReference>
<dbReference type="InterPro" id="IPR028098">
    <property type="entry name" value="Glyco_trans_4-like_N"/>
</dbReference>
<name>A0A1W1CP77_9ZZZZ</name>
<proteinExistence type="predicted"/>
<accession>A0A1W1CP77</accession>
<gene>
    <name evidence="2" type="ORF">MNB_SV-3-1003</name>
</gene>
<dbReference type="PANTHER" id="PTHR45947">
    <property type="entry name" value="SULFOQUINOVOSYL TRANSFERASE SQD2"/>
    <property type="match status" value="1"/>
</dbReference>
<feature type="domain" description="Glycosyltransferase subfamily 4-like N-terminal" evidence="1">
    <location>
        <begin position="15"/>
        <end position="166"/>
    </location>
</feature>
<dbReference type="EMBL" id="FPHI01000031">
    <property type="protein sequence ID" value="SFV67589.1"/>
    <property type="molecule type" value="Genomic_DNA"/>
</dbReference>
<evidence type="ECO:0000313" key="2">
    <source>
        <dbReference type="EMBL" id="SFV67589.1"/>
    </source>
</evidence>
<dbReference type="PANTHER" id="PTHR45947:SF3">
    <property type="entry name" value="SULFOQUINOVOSYL TRANSFERASE SQD2"/>
    <property type="match status" value="1"/>
</dbReference>
<dbReference type="AlphaFoldDB" id="A0A1W1CP77"/>